<evidence type="ECO:0000256" key="1">
    <source>
        <dbReference type="ARBA" id="ARBA00022679"/>
    </source>
</evidence>
<sequence length="295" mass="34328">MGVLTTMTPDFLFIGASKCATTTITALLNQHPDIFTPPHEVSFFARDDLYAKGIDWYRSLFTAAQLGQIKGENSNIYTMQEIYPQAVERIRAYSTDLKLIYCVRDPFTRIESYWLEIRSHGGEVVHHDFNTAIKLNRDWLIDASNYWQQINAYRPYFSNEQILIIFFEDFKTNPHRVLRTCFEFLGVDPEISIDTTLQMNPSATKTMPSPVLSKLRANPLYRASVQVLPRDLRDPLKKRLFFKPVSERPQWQPETQQWVLEQLADDTQALLNYCGKPLDYWSSFSQPAYSPIQHL</sequence>
<dbReference type="PANTHER" id="PTHR10605">
    <property type="entry name" value="HEPARAN SULFATE SULFOTRANSFERASE"/>
    <property type="match status" value="1"/>
</dbReference>
<feature type="domain" description="Sulfotransferase" evidence="3">
    <location>
        <begin position="9"/>
        <end position="190"/>
    </location>
</feature>
<dbReference type="InterPro" id="IPR000863">
    <property type="entry name" value="Sulfotransferase_dom"/>
</dbReference>
<dbReference type="GO" id="GO:0008146">
    <property type="term" value="F:sulfotransferase activity"/>
    <property type="evidence" value="ECO:0007669"/>
    <property type="project" value="InterPro"/>
</dbReference>
<dbReference type="EMBL" id="CP021983">
    <property type="protein sequence ID" value="ASC71561.1"/>
    <property type="molecule type" value="Genomic_DNA"/>
</dbReference>
<evidence type="ECO:0000259" key="3">
    <source>
        <dbReference type="Pfam" id="PF00685"/>
    </source>
</evidence>
<dbReference type="InterPro" id="IPR027417">
    <property type="entry name" value="P-loop_NTPase"/>
</dbReference>
<dbReference type="Gene3D" id="3.40.50.300">
    <property type="entry name" value="P-loop containing nucleotide triphosphate hydrolases"/>
    <property type="match status" value="1"/>
</dbReference>
<dbReference type="InterPro" id="IPR037359">
    <property type="entry name" value="NST/OST"/>
</dbReference>
<accession>A0A1Z3HMN0</accession>
<dbReference type="OrthoDB" id="9797480at2"/>
<dbReference type="Pfam" id="PF00685">
    <property type="entry name" value="Sulfotransfer_1"/>
    <property type="match status" value="1"/>
</dbReference>
<name>A0A1Z3HMN0_9CYAN</name>
<dbReference type="KEGG" id="hhg:XM38_025130"/>
<evidence type="ECO:0000256" key="2">
    <source>
        <dbReference type="ARBA" id="ARBA00023180"/>
    </source>
</evidence>
<evidence type="ECO:0000313" key="5">
    <source>
        <dbReference type="Proteomes" id="UP000191901"/>
    </source>
</evidence>
<dbReference type="Proteomes" id="UP000191901">
    <property type="component" value="Chromosome"/>
</dbReference>
<dbReference type="SUPFAM" id="SSF52540">
    <property type="entry name" value="P-loop containing nucleoside triphosphate hydrolases"/>
    <property type="match status" value="1"/>
</dbReference>
<organism evidence="4 5">
    <name type="scientific">Halomicronema hongdechloris C2206</name>
    <dbReference type="NCBI Taxonomy" id="1641165"/>
    <lineage>
        <taxon>Bacteria</taxon>
        <taxon>Bacillati</taxon>
        <taxon>Cyanobacteriota</taxon>
        <taxon>Cyanophyceae</taxon>
        <taxon>Nodosilineales</taxon>
        <taxon>Nodosilineaceae</taxon>
        <taxon>Halomicronema</taxon>
    </lineage>
</organism>
<dbReference type="AlphaFoldDB" id="A0A1Z3HMN0"/>
<keyword evidence="1" id="KW-0808">Transferase</keyword>
<keyword evidence="2" id="KW-0325">Glycoprotein</keyword>
<evidence type="ECO:0000313" key="4">
    <source>
        <dbReference type="EMBL" id="ASC71561.1"/>
    </source>
</evidence>
<gene>
    <name evidence="4" type="ORF">XM38_025130</name>
</gene>
<protein>
    <recommendedName>
        <fullName evidence="3">Sulfotransferase domain-containing protein</fullName>
    </recommendedName>
</protein>
<dbReference type="PANTHER" id="PTHR10605:SF56">
    <property type="entry name" value="BIFUNCTIONAL HEPARAN SULFATE N-DEACETYLASE_N-SULFOTRANSFERASE"/>
    <property type="match status" value="1"/>
</dbReference>
<keyword evidence="5" id="KW-1185">Reference proteome</keyword>
<reference evidence="4 5" key="1">
    <citation type="journal article" date="2016" name="Biochim. Biophys. Acta">
        <title>Characterization of red-shifted phycobilisomes isolated from the chlorophyll f-containing cyanobacterium Halomicronema hongdechloris.</title>
        <authorList>
            <person name="Li Y."/>
            <person name="Lin Y."/>
            <person name="Garvey C.J."/>
            <person name="Birch D."/>
            <person name="Corkery R.W."/>
            <person name="Loughlin P.C."/>
            <person name="Scheer H."/>
            <person name="Willows R.D."/>
            <person name="Chen M."/>
        </authorList>
    </citation>
    <scope>NUCLEOTIDE SEQUENCE [LARGE SCALE GENOMIC DNA]</scope>
    <source>
        <strain evidence="4 5">C2206</strain>
    </source>
</reference>
<proteinExistence type="predicted"/>